<evidence type="ECO:0000313" key="11">
    <source>
        <dbReference type="WBParaSite" id="MBELARI_LOCUS18710"/>
    </source>
</evidence>
<feature type="transmembrane region" description="Helical" evidence="8">
    <location>
        <begin position="250"/>
        <end position="272"/>
    </location>
</feature>
<dbReference type="GO" id="GO:0006897">
    <property type="term" value="P:endocytosis"/>
    <property type="evidence" value="ECO:0007669"/>
    <property type="project" value="TreeGrafter"/>
</dbReference>
<keyword evidence="7" id="KW-0325">Glycoprotein</keyword>
<comment type="subcellular location">
    <subcellularLocation>
        <location evidence="1">Cell membrane</location>
        <topology evidence="1">Multi-pass membrane protein</topology>
    </subcellularLocation>
</comment>
<accession>A0AAF3EX19</accession>
<keyword evidence="6 8" id="KW-0472">Membrane</keyword>
<comment type="similarity">
    <text evidence="2">Belongs to the patched family.</text>
</comment>
<feature type="transmembrane region" description="Helical" evidence="8">
    <location>
        <begin position="674"/>
        <end position="693"/>
    </location>
</feature>
<feature type="transmembrane region" description="Helical" evidence="8">
    <location>
        <begin position="829"/>
        <end position="852"/>
    </location>
</feature>
<dbReference type="Proteomes" id="UP000887575">
    <property type="component" value="Unassembled WGS sequence"/>
</dbReference>
<feature type="transmembrane region" description="Helical" evidence="8">
    <location>
        <begin position="726"/>
        <end position="751"/>
    </location>
</feature>
<dbReference type="SUPFAM" id="SSF82866">
    <property type="entry name" value="Multidrug efflux transporter AcrB transmembrane domain"/>
    <property type="match status" value="2"/>
</dbReference>
<dbReference type="Gene3D" id="1.20.1640.10">
    <property type="entry name" value="Multidrug efflux transporter AcrB transmembrane domain"/>
    <property type="match status" value="2"/>
</dbReference>
<evidence type="ECO:0000256" key="8">
    <source>
        <dbReference type="SAM" id="Phobius"/>
    </source>
</evidence>
<dbReference type="Pfam" id="PF02460">
    <property type="entry name" value="Patched"/>
    <property type="match status" value="1"/>
</dbReference>
<feature type="transmembrane region" description="Helical" evidence="8">
    <location>
        <begin position="700"/>
        <end position="720"/>
    </location>
</feature>
<proteinExistence type="inferred from homology"/>
<dbReference type="PANTHER" id="PTHR10796:SF103">
    <property type="entry name" value="SSD DOMAIN-CONTAINING PROTEIN"/>
    <property type="match status" value="1"/>
</dbReference>
<dbReference type="GO" id="GO:0018996">
    <property type="term" value="P:molting cycle, collagen and cuticulin-based cuticle"/>
    <property type="evidence" value="ECO:0007669"/>
    <property type="project" value="TreeGrafter"/>
</dbReference>
<evidence type="ECO:0000259" key="9">
    <source>
        <dbReference type="PROSITE" id="PS50156"/>
    </source>
</evidence>
<evidence type="ECO:0000256" key="4">
    <source>
        <dbReference type="ARBA" id="ARBA00022692"/>
    </source>
</evidence>
<dbReference type="PROSITE" id="PS50156">
    <property type="entry name" value="SSD"/>
    <property type="match status" value="1"/>
</dbReference>
<evidence type="ECO:0000256" key="5">
    <source>
        <dbReference type="ARBA" id="ARBA00022989"/>
    </source>
</evidence>
<dbReference type="AlphaFoldDB" id="A0AAF3EX19"/>
<organism evidence="10 11">
    <name type="scientific">Mesorhabditis belari</name>
    <dbReference type="NCBI Taxonomy" id="2138241"/>
    <lineage>
        <taxon>Eukaryota</taxon>
        <taxon>Metazoa</taxon>
        <taxon>Ecdysozoa</taxon>
        <taxon>Nematoda</taxon>
        <taxon>Chromadorea</taxon>
        <taxon>Rhabditida</taxon>
        <taxon>Rhabditina</taxon>
        <taxon>Rhabditomorpha</taxon>
        <taxon>Rhabditoidea</taxon>
        <taxon>Rhabditidae</taxon>
        <taxon>Mesorhabditinae</taxon>
        <taxon>Mesorhabditis</taxon>
    </lineage>
</organism>
<evidence type="ECO:0000256" key="7">
    <source>
        <dbReference type="ARBA" id="ARBA00023180"/>
    </source>
</evidence>
<evidence type="ECO:0000256" key="3">
    <source>
        <dbReference type="ARBA" id="ARBA00022475"/>
    </source>
</evidence>
<dbReference type="PANTHER" id="PTHR10796">
    <property type="entry name" value="PATCHED-RELATED"/>
    <property type="match status" value="1"/>
</dbReference>
<dbReference type="InterPro" id="IPR051697">
    <property type="entry name" value="Patched_domain-protein"/>
</dbReference>
<feature type="transmembrane region" description="Helical" evidence="8">
    <location>
        <begin position="305"/>
        <end position="327"/>
    </location>
</feature>
<feature type="domain" description="SSD" evidence="9">
    <location>
        <begin position="247"/>
        <end position="404"/>
    </location>
</feature>
<dbReference type="WBParaSite" id="MBELARI_LOCUS18710">
    <property type="protein sequence ID" value="MBELARI_LOCUS18710"/>
    <property type="gene ID" value="MBELARI_LOCUS18710"/>
</dbReference>
<feature type="transmembrane region" description="Helical" evidence="8">
    <location>
        <begin position="376"/>
        <end position="406"/>
    </location>
</feature>
<dbReference type="InterPro" id="IPR000731">
    <property type="entry name" value="SSD"/>
</dbReference>
<evidence type="ECO:0000313" key="10">
    <source>
        <dbReference type="Proteomes" id="UP000887575"/>
    </source>
</evidence>
<keyword evidence="5 8" id="KW-1133">Transmembrane helix</keyword>
<feature type="transmembrane region" description="Helical" evidence="8">
    <location>
        <begin position="279"/>
        <end position="299"/>
    </location>
</feature>
<name>A0AAF3EX19_9BILA</name>
<protein>
    <submittedName>
        <fullName evidence="11">SSD domain-containing protein</fullName>
    </submittedName>
</protein>
<dbReference type="FunFam" id="1.20.1640.10:FF:000013">
    <property type="entry name" value="PaTched Related family"/>
    <property type="match status" value="1"/>
</dbReference>
<keyword evidence="10" id="KW-1185">Reference proteome</keyword>
<feature type="transmembrane region" description="Helical" evidence="8">
    <location>
        <begin position="347"/>
        <end position="370"/>
    </location>
</feature>
<keyword evidence="3" id="KW-1003">Cell membrane</keyword>
<dbReference type="GO" id="GO:0030659">
    <property type="term" value="C:cytoplasmic vesicle membrane"/>
    <property type="evidence" value="ECO:0007669"/>
    <property type="project" value="TreeGrafter"/>
</dbReference>
<evidence type="ECO:0000256" key="6">
    <source>
        <dbReference type="ARBA" id="ARBA00023136"/>
    </source>
</evidence>
<reference evidence="11" key="1">
    <citation type="submission" date="2024-02" db="UniProtKB">
        <authorList>
            <consortium name="WormBaseParasite"/>
        </authorList>
    </citation>
    <scope>IDENTIFICATION</scope>
</reference>
<keyword evidence="4 8" id="KW-0812">Transmembrane</keyword>
<sequence>MRPLERVFYKYGYLIATHPWPFIIIPTLLTIISTYGFLYFHSQDDIWDIYAPTNGLSRVEEKALQRFEYASASHHHRMQILISRKDGGSLLFMKYLDEIDHTHHLITENVTASNGNSTFRYDEMCGVYCADSNAGVIAFLKATIETNSSQLIFTFPKASAFNNEAFLGYSIGNLTKDSMGIVREARMIILHYMVDTSLLNGKELARNFEFQLRKIFEILTRESRHLDYALLSRTRELEEQRAISLTAIPYLFITSIVLLGFMLITLVSFPLYKSQHIEAIIAIISPTMALWTTVGFLWWCGFPFSNILTVVPFLVITIGIDDAFLILAGWRQSTVGASLEQRMAESVAISGASVSVTSVTDVLCFAIGLFSNMPVVQLFCLYVTIALAMDFVYQLTFFTALMSFVVRRQITIDEKQQASGQSSETSSMQKWQEKLRDGSILSMETKKKKTSKSRDWLEIFVDWLHSGFAKVLVMTIFGAHIGLSCYLATKVNTDFDMENLYLADSPLTDISRKMQNFVLKESFIDNFAVYPMPDFANETTRNRFEKMVERLEMIPKYGGGLDNTNLWLRKYKETVSFWGEDDEAWNAETLLNNYRENDFDEKYITTSKNPQGIEVIDGFFFTIVYQNMSSFLEVETLMEIRRKIISEYPEFTVHAHHPFEKVPTESAAAAPTNFIQTSVSAIILMSLLVLIFVMKFEAIISVVISIISICIGIIGYLHLWDVHLDAVSLISILMSIGFSVDYSAHVCYHYFAHAAEEEKQKENTHRLTVNGTKEDRVQVEKFVDTRQRVVSTLRGVGWPVIQSGLSTAMGMFPLLFVHAYVVAVFWKTILLVSILGMFHALLLLPIIFILTADIKRVFSCSKSKNKTNKVQTIHPNFINTVS</sequence>
<evidence type="ECO:0000256" key="2">
    <source>
        <dbReference type="ARBA" id="ARBA00005585"/>
    </source>
</evidence>
<evidence type="ECO:0000256" key="1">
    <source>
        <dbReference type="ARBA" id="ARBA00004651"/>
    </source>
</evidence>
<feature type="transmembrane region" description="Helical" evidence="8">
    <location>
        <begin position="796"/>
        <end position="823"/>
    </location>
</feature>
<feature type="transmembrane region" description="Helical" evidence="8">
    <location>
        <begin position="20"/>
        <end position="40"/>
    </location>
</feature>
<dbReference type="InterPro" id="IPR003392">
    <property type="entry name" value="PTHD_SSD"/>
</dbReference>
<dbReference type="GO" id="GO:0005886">
    <property type="term" value="C:plasma membrane"/>
    <property type="evidence" value="ECO:0007669"/>
    <property type="project" value="UniProtKB-SubCell"/>
</dbReference>